<dbReference type="Proteomes" id="UP000184330">
    <property type="component" value="Unassembled WGS sequence"/>
</dbReference>
<feature type="region of interest" description="Disordered" evidence="1">
    <location>
        <begin position="22"/>
        <end position="72"/>
    </location>
</feature>
<feature type="compositionally biased region" description="Basic and acidic residues" evidence="1">
    <location>
        <begin position="55"/>
        <end position="72"/>
    </location>
</feature>
<organism evidence="2 3">
    <name type="scientific">Phialocephala subalpina</name>
    <dbReference type="NCBI Taxonomy" id="576137"/>
    <lineage>
        <taxon>Eukaryota</taxon>
        <taxon>Fungi</taxon>
        <taxon>Dikarya</taxon>
        <taxon>Ascomycota</taxon>
        <taxon>Pezizomycotina</taxon>
        <taxon>Leotiomycetes</taxon>
        <taxon>Helotiales</taxon>
        <taxon>Mollisiaceae</taxon>
        <taxon>Phialocephala</taxon>
        <taxon>Phialocephala fortinii species complex</taxon>
    </lineage>
</organism>
<gene>
    <name evidence="2" type="ORF">PAC_12844</name>
</gene>
<keyword evidence="3" id="KW-1185">Reference proteome</keyword>
<feature type="region of interest" description="Disordered" evidence="1">
    <location>
        <begin position="82"/>
        <end position="101"/>
    </location>
</feature>
<reference evidence="2 3" key="1">
    <citation type="submission" date="2016-03" db="EMBL/GenBank/DDBJ databases">
        <authorList>
            <person name="Ploux O."/>
        </authorList>
    </citation>
    <scope>NUCLEOTIDE SEQUENCE [LARGE SCALE GENOMIC DNA]</scope>
    <source>
        <strain evidence="2 3">UAMH 11012</strain>
    </source>
</reference>
<accession>A0A1L7XDA6</accession>
<evidence type="ECO:0000313" key="3">
    <source>
        <dbReference type="Proteomes" id="UP000184330"/>
    </source>
</evidence>
<dbReference type="EMBL" id="FJOG01000022">
    <property type="protein sequence ID" value="CZR62947.1"/>
    <property type="molecule type" value="Genomic_DNA"/>
</dbReference>
<evidence type="ECO:0000256" key="1">
    <source>
        <dbReference type="SAM" id="MobiDB-lite"/>
    </source>
</evidence>
<feature type="compositionally biased region" description="Polar residues" evidence="1">
    <location>
        <begin position="22"/>
        <end position="31"/>
    </location>
</feature>
<evidence type="ECO:0000313" key="2">
    <source>
        <dbReference type="EMBL" id="CZR62947.1"/>
    </source>
</evidence>
<name>A0A1L7XDA6_9HELO</name>
<protein>
    <submittedName>
        <fullName evidence="2">Uncharacterized protein</fullName>
    </submittedName>
</protein>
<dbReference type="AlphaFoldDB" id="A0A1L7XDA6"/>
<proteinExistence type="predicted"/>
<sequence>MAEKIPMRLEERCTLVEKITTSDESVASNAPQAPDGHALCPPLPGSFSATGDLGYEQRESGKVDDTGTDREQQLSLVQPPEEKPLRFGDFEGSGPNRRRCVPMKRPAEQPLRIGDWEGTGSKRRRYVPMATPSAQWPGMLPTPNTSFSSVDGEEEDLPTVSNPEGDGLSTAVAVNLAVVPTFSSSAATYWLMTYQKPPQIQHRQKQ</sequence>